<comment type="caution">
    <text evidence="1">The sequence shown here is derived from an EMBL/GenBank/DDBJ whole genome shotgun (WGS) entry which is preliminary data.</text>
</comment>
<name>A0AAD7CB10_9AGAR</name>
<dbReference type="AlphaFoldDB" id="A0AAD7CB10"/>
<evidence type="ECO:0000313" key="1">
    <source>
        <dbReference type="EMBL" id="KAJ7643760.1"/>
    </source>
</evidence>
<keyword evidence="2" id="KW-1185">Reference proteome</keyword>
<accession>A0AAD7CB10</accession>
<organism evidence="1 2">
    <name type="scientific">Roridomyces roridus</name>
    <dbReference type="NCBI Taxonomy" id="1738132"/>
    <lineage>
        <taxon>Eukaryota</taxon>
        <taxon>Fungi</taxon>
        <taxon>Dikarya</taxon>
        <taxon>Basidiomycota</taxon>
        <taxon>Agaricomycotina</taxon>
        <taxon>Agaricomycetes</taxon>
        <taxon>Agaricomycetidae</taxon>
        <taxon>Agaricales</taxon>
        <taxon>Marasmiineae</taxon>
        <taxon>Mycenaceae</taxon>
        <taxon>Roridomyces</taxon>
    </lineage>
</organism>
<protein>
    <recommendedName>
        <fullName evidence="3">F-box domain-containing protein</fullName>
    </recommendedName>
</protein>
<dbReference type="Gene3D" id="3.80.10.10">
    <property type="entry name" value="Ribonuclease Inhibitor"/>
    <property type="match status" value="1"/>
</dbReference>
<proteinExistence type="predicted"/>
<dbReference type="EMBL" id="JARKIF010000003">
    <property type="protein sequence ID" value="KAJ7643760.1"/>
    <property type="molecule type" value="Genomic_DNA"/>
</dbReference>
<reference evidence="1" key="1">
    <citation type="submission" date="2023-03" db="EMBL/GenBank/DDBJ databases">
        <title>Massive genome expansion in bonnet fungi (Mycena s.s.) driven by repeated elements and novel gene families across ecological guilds.</title>
        <authorList>
            <consortium name="Lawrence Berkeley National Laboratory"/>
            <person name="Harder C.B."/>
            <person name="Miyauchi S."/>
            <person name="Viragh M."/>
            <person name="Kuo A."/>
            <person name="Thoen E."/>
            <person name="Andreopoulos B."/>
            <person name="Lu D."/>
            <person name="Skrede I."/>
            <person name="Drula E."/>
            <person name="Henrissat B."/>
            <person name="Morin E."/>
            <person name="Kohler A."/>
            <person name="Barry K."/>
            <person name="LaButti K."/>
            <person name="Morin E."/>
            <person name="Salamov A."/>
            <person name="Lipzen A."/>
            <person name="Mereny Z."/>
            <person name="Hegedus B."/>
            <person name="Baldrian P."/>
            <person name="Stursova M."/>
            <person name="Weitz H."/>
            <person name="Taylor A."/>
            <person name="Grigoriev I.V."/>
            <person name="Nagy L.G."/>
            <person name="Martin F."/>
            <person name="Kauserud H."/>
        </authorList>
    </citation>
    <scope>NUCLEOTIDE SEQUENCE</scope>
    <source>
        <strain evidence="1">9284</strain>
    </source>
</reference>
<dbReference type="InterPro" id="IPR032675">
    <property type="entry name" value="LRR_dom_sf"/>
</dbReference>
<gene>
    <name evidence="1" type="ORF">FB45DRAFT_999104</name>
</gene>
<evidence type="ECO:0000313" key="2">
    <source>
        <dbReference type="Proteomes" id="UP001221142"/>
    </source>
</evidence>
<dbReference type="Proteomes" id="UP001221142">
    <property type="component" value="Unassembled WGS sequence"/>
</dbReference>
<sequence length="466" mass="51876">MSLVDSPFTDKLNTNFIPSDSEVKQLRALLQEPVAELAQLDALISQLTAQRASLQAAIDPHRALLSPIRRIPEDILREIFVFCLPDHDALIEVTAAPMLLGRIYGLWRRVAYSTPRLWSSVYIPPLMSGANGVEPPKGVEQGLGMLLQAWFDRSGVCSLSVSLAQPWDQDKIPSVVLEQLLRVSRRLRSFRYEGSGAELSALLQLGAEQLPMLESILMEGLRGSHWGCNLLTLPVAWAQLTEINFDCVSDHTTLTPDDALEVLHRCSRLVRCRISQLEPPTGVTFTPRAIHLPHLQALAFDCDQSVDPGHSARFFDASLSDGPAADLAVYVTGETRISETMLHRLIQLFPIAHLRLGEPDYSGIDHDFLTTTLSAATCPSLRKLDIEQESDDWSDSAILSWIHGRMTTNHPLQRVHIGFDRPMEIDILPELQAYVAQGLDISLSYGPTPVLQFDAYARFDIEPFGY</sequence>
<evidence type="ECO:0008006" key="3">
    <source>
        <dbReference type="Google" id="ProtNLM"/>
    </source>
</evidence>